<evidence type="ECO:0000313" key="11">
    <source>
        <dbReference type="Proteomes" id="UP000290189"/>
    </source>
</evidence>
<evidence type="ECO:0000256" key="3">
    <source>
        <dbReference type="ARBA" id="ARBA00022771"/>
    </source>
</evidence>
<dbReference type="PANTHER" id="PTHR12547">
    <property type="entry name" value="CCCH ZINC FINGER/TIS11-RELATED"/>
    <property type="match status" value="1"/>
</dbReference>
<evidence type="ECO:0000313" key="8">
    <source>
        <dbReference type="EMBL" id="CEO94959.1"/>
    </source>
</evidence>
<evidence type="ECO:0000313" key="10">
    <source>
        <dbReference type="Proteomes" id="UP000039324"/>
    </source>
</evidence>
<dbReference type="AlphaFoldDB" id="A0A0G4IIG6"/>
<dbReference type="Pfam" id="PF00642">
    <property type="entry name" value="zf-CCCH"/>
    <property type="match status" value="3"/>
</dbReference>
<dbReference type="GO" id="GO:0010468">
    <property type="term" value="P:regulation of gene expression"/>
    <property type="evidence" value="ECO:0007669"/>
    <property type="project" value="UniProtKB-ARBA"/>
</dbReference>
<protein>
    <recommendedName>
        <fullName evidence="7">C3H1-type domain-containing protein</fullName>
    </recommendedName>
</protein>
<dbReference type="SUPFAM" id="SSF90229">
    <property type="entry name" value="CCCH zinc finger"/>
    <property type="match status" value="3"/>
</dbReference>
<feature type="zinc finger region" description="C3H1-type" evidence="5">
    <location>
        <begin position="50"/>
        <end position="78"/>
    </location>
</feature>
<feature type="domain" description="C3H1-type" evidence="7">
    <location>
        <begin position="207"/>
        <end position="235"/>
    </location>
</feature>
<dbReference type="PANTHER" id="PTHR12547:SF18">
    <property type="entry name" value="PROTEIN TIS11"/>
    <property type="match status" value="1"/>
</dbReference>
<evidence type="ECO:0000256" key="4">
    <source>
        <dbReference type="ARBA" id="ARBA00022833"/>
    </source>
</evidence>
<feature type="compositionally biased region" description="Polar residues" evidence="6">
    <location>
        <begin position="1"/>
        <end position="11"/>
    </location>
</feature>
<sequence length="299" mass="32845">MPAPILSNTSIDDAKSRFPSRSALSSPSSKSSSGLTSPTSRTAPPANPNLYKTKMCRSWETTGQCSYAAKCLFAHGPHELRPVPRQSSINAVIVGLQSGPLRYPLSPSRLSTPIIINTLTEKSFTSAGAPTAPRIWSDTDPKLSNEGKSGSPSSKSSKSSVDGERAARLFKTELCRTFSDLGTCPYGARCQFAHGDAELRSVERPKKYKTQKCQKFHTEGACPFGSRCIFIHDEDERELPHSDKYDPEYAKEQRLRRASLQGRLARQAAMSGLTGEFLKLRMAEAEPRPEPQPAYYAQQ</sequence>
<dbReference type="Proteomes" id="UP000290189">
    <property type="component" value="Unassembled WGS sequence"/>
</dbReference>
<dbReference type="SMART" id="SM00356">
    <property type="entry name" value="ZnF_C3H1"/>
    <property type="match status" value="3"/>
</dbReference>
<feature type="zinc finger region" description="C3H1-type" evidence="5">
    <location>
        <begin position="169"/>
        <end position="197"/>
    </location>
</feature>
<dbReference type="InterPro" id="IPR036855">
    <property type="entry name" value="Znf_CCCH_sf"/>
</dbReference>
<keyword evidence="1 5" id="KW-0479">Metal-binding</keyword>
<gene>
    <name evidence="8" type="ORF">PBRA_003772</name>
    <name evidence="9" type="ORF">PLBR_LOCUS1505</name>
</gene>
<dbReference type="FunFam" id="4.10.1000.10:FF:000018">
    <property type="entry name" value="Zinc finger protein"/>
    <property type="match status" value="1"/>
</dbReference>
<feature type="compositionally biased region" description="Low complexity" evidence="6">
    <location>
        <begin position="147"/>
        <end position="160"/>
    </location>
</feature>
<dbReference type="InterPro" id="IPR000571">
    <property type="entry name" value="Znf_CCCH"/>
</dbReference>
<keyword evidence="10" id="KW-1185">Reference proteome</keyword>
<dbReference type="FunFam" id="4.10.1000.10:FF:000001">
    <property type="entry name" value="zinc finger CCCH domain-containing protein 15-like"/>
    <property type="match status" value="2"/>
</dbReference>
<evidence type="ECO:0000256" key="6">
    <source>
        <dbReference type="SAM" id="MobiDB-lite"/>
    </source>
</evidence>
<dbReference type="InterPro" id="IPR045877">
    <property type="entry name" value="ZFP36-like"/>
</dbReference>
<keyword evidence="9" id="KW-0496">Mitochondrion</keyword>
<dbReference type="EMBL" id="CDSF01000002">
    <property type="protein sequence ID" value="CEO94959.1"/>
    <property type="molecule type" value="Genomic_DNA"/>
</dbReference>
<reference evidence="8 10" key="1">
    <citation type="submission" date="2015-02" db="EMBL/GenBank/DDBJ databases">
        <authorList>
            <person name="Chooi Y.-H."/>
        </authorList>
    </citation>
    <scope>NUCLEOTIDE SEQUENCE [LARGE SCALE GENOMIC DNA]</scope>
    <source>
        <strain evidence="8">E3</strain>
    </source>
</reference>
<feature type="compositionally biased region" description="Low complexity" evidence="6">
    <location>
        <begin position="17"/>
        <end position="42"/>
    </location>
</feature>
<dbReference type="GO" id="GO:0003729">
    <property type="term" value="F:mRNA binding"/>
    <property type="evidence" value="ECO:0007669"/>
    <property type="project" value="InterPro"/>
</dbReference>
<evidence type="ECO:0000256" key="2">
    <source>
        <dbReference type="ARBA" id="ARBA00022737"/>
    </source>
</evidence>
<feature type="region of interest" description="Disordered" evidence="6">
    <location>
        <begin position="126"/>
        <end position="162"/>
    </location>
</feature>
<feature type="region of interest" description="Disordered" evidence="6">
    <location>
        <begin position="1"/>
        <end position="50"/>
    </location>
</feature>
<name>A0A0G4IIG6_PLABS</name>
<dbReference type="PROSITE" id="PS50103">
    <property type="entry name" value="ZF_C3H1"/>
    <property type="match status" value="3"/>
</dbReference>
<proteinExistence type="predicted"/>
<dbReference type="GO" id="GO:0008270">
    <property type="term" value="F:zinc ion binding"/>
    <property type="evidence" value="ECO:0007669"/>
    <property type="project" value="UniProtKB-KW"/>
</dbReference>
<dbReference type="STRING" id="37360.A0A0G4IIG6"/>
<organism evidence="8 10">
    <name type="scientific">Plasmodiophora brassicae</name>
    <name type="common">Clubroot disease agent</name>
    <dbReference type="NCBI Taxonomy" id="37360"/>
    <lineage>
        <taxon>Eukaryota</taxon>
        <taxon>Sar</taxon>
        <taxon>Rhizaria</taxon>
        <taxon>Endomyxa</taxon>
        <taxon>Phytomyxea</taxon>
        <taxon>Plasmodiophorida</taxon>
        <taxon>Plasmodiophoridae</taxon>
        <taxon>Plasmodiophora</taxon>
    </lineage>
</organism>
<dbReference type="EMBL" id="OVEO01000002">
    <property type="protein sequence ID" value="SPQ94290.1"/>
    <property type="molecule type" value="Genomic_DNA"/>
</dbReference>
<geneLocation type="mitochondrion" evidence="9"/>
<evidence type="ECO:0000256" key="5">
    <source>
        <dbReference type="PROSITE-ProRule" id="PRU00723"/>
    </source>
</evidence>
<dbReference type="Gene3D" id="4.10.1000.10">
    <property type="entry name" value="Zinc finger, CCCH-type"/>
    <property type="match status" value="3"/>
</dbReference>
<accession>A0A0G4IIG6</accession>
<evidence type="ECO:0000256" key="1">
    <source>
        <dbReference type="ARBA" id="ARBA00022723"/>
    </source>
</evidence>
<feature type="domain" description="C3H1-type" evidence="7">
    <location>
        <begin position="169"/>
        <end position="197"/>
    </location>
</feature>
<keyword evidence="4 5" id="KW-0862">Zinc</keyword>
<evidence type="ECO:0000313" key="9">
    <source>
        <dbReference type="EMBL" id="SPQ94290.1"/>
    </source>
</evidence>
<feature type="domain" description="C3H1-type" evidence="7">
    <location>
        <begin position="50"/>
        <end position="78"/>
    </location>
</feature>
<keyword evidence="2" id="KW-0677">Repeat</keyword>
<feature type="zinc finger region" description="C3H1-type" evidence="5">
    <location>
        <begin position="207"/>
        <end position="235"/>
    </location>
</feature>
<reference evidence="9 11" key="2">
    <citation type="submission" date="2018-03" db="EMBL/GenBank/DDBJ databases">
        <authorList>
            <person name="Fogelqvist J."/>
        </authorList>
    </citation>
    <scope>NUCLEOTIDE SEQUENCE [LARGE SCALE GENOMIC DNA]</scope>
</reference>
<dbReference type="Proteomes" id="UP000039324">
    <property type="component" value="Unassembled WGS sequence"/>
</dbReference>
<evidence type="ECO:0000259" key="7">
    <source>
        <dbReference type="PROSITE" id="PS50103"/>
    </source>
</evidence>
<keyword evidence="3 5" id="KW-0863">Zinc-finger</keyword>
<dbReference type="OrthoDB" id="410307at2759"/>